<dbReference type="GO" id="GO:0005524">
    <property type="term" value="F:ATP binding"/>
    <property type="evidence" value="ECO:0007669"/>
    <property type="project" value="UniProtKB-KW"/>
</dbReference>
<name>A0A6J5T6N5_9CAUD</name>
<reference evidence="9" key="1">
    <citation type="submission" date="2020-05" db="EMBL/GenBank/DDBJ databases">
        <authorList>
            <person name="Chiriac C."/>
            <person name="Salcher M."/>
            <person name="Ghai R."/>
            <person name="Kavagutti S V."/>
        </authorList>
    </citation>
    <scope>NUCLEOTIDE SEQUENCE</scope>
</reference>
<evidence type="ECO:0000256" key="4">
    <source>
        <dbReference type="ARBA" id="ARBA00023219"/>
    </source>
</evidence>
<keyword evidence="2" id="KW-0547">Nucleotide-binding</keyword>
<keyword evidence="1" id="KW-1188">Viral release from host cell</keyword>
<evidence type="ECO:0000256" key="2">
    <source>
        <dbReference type="ARBA" id="ARBA00022741"/>
    </source>
</evidence>
<evidence type="ECO:0000313" key="10">
    <source>
        <dbReference type="EMBL" id="CAB5220523.1"/>
    </source>
</evidence>
<evidence type="ECO:0000259" key="5">
    <source>
        <dbReference type="Pfam" id="PF17289"/>
    </source>
</evidence>
<sequence>MNMNVPDEKSIAERLADLEPAALRTLIDGFTEQQQREMLYDWSVWRRAKQATPGGNWRVWLILAGRGFGKTRTGAEFIREQVVAGTARHIALVGATAGDARDTMIEGESGLLKVFPPDQRPRYEPSKRRITFFNGATASTYSADEPDRLRGPNHELAWADELAAWRYSDAWDQLMLGLRIGDNPRVVVTTTPRPVDVVRRLIATQDGTVVITRGSTYENTANLAPAFIEEMKRRYDGTTLGRQELHAEVLDDLEGSLWQRADIDKARAIKTPEMKRVVVAIDPATTSRTSSNETGIIVVGLGIDGRGYVLEDVSLRGTPDEWGRAAITAYHRHKADRIVAESNQGGDMVRHTLFTVDRNVPIKLVHASRGKRTRAEPIAALYEQGRVSHAGSLTTLEDQLCGWVPDISDSPDRLDALVWGLTELMIDGARSAPVVAPVSLPQVSQWRVS</sequence>
<feature type="domain" description="Terminase large subunit gp17-like C-terminal" evidence="5">
    <location>
        <begin position="280"/>
        <end position="422"/>
    </location>
</feature>
<dbReference type="EMBL" id="LR798290">
    <property type="protein sequence ID" value="CAB5220523.1"/>
    <property type="molecule type" value="Genomic_DNA"/>
</dbReference>
<evidence type="ECO:0000256" key="1">
    <source>
        <dbReference type="ARBA" id="ARBA00022612"/>
    </source>
</evidence>
<dbReference type="EMBL" id="LR797535">
    <property type="protein sequence ID" value="CAB4223403.1"/>
    <property type="molecule type" value="Genomic_DNA"/>
</dbReference>
<dbReference type="Pfam" id="PF17289">
    <property type="entry name" value="Terminase_6C"/>
    <property type="match status" value="1"/>
</dbReference>
<dbReference type="Pfam" id="PF03237">
    <property type="entry name" value="Terminase_6N"/>
    <property type="match status" value="1"/>
</dbReference>
<keyword evidence="4" id="KW-0231">Viral genome packaging</keyword>
<dbReference type="InterPro" id="IPR027417">
    <property type="entry name" value="P-loop_NTPase"/>
</dbReference>
<protein>
    <submittedName>
        <fullName evidence="9">COG5323 Uncharacterized conserved protein</fullName>
    </submittedName>
</protein>
<dbReference type="EMBL" id="LR796453">
    <property type="protein sequence ID" value="CAB4145854.1"/>
    <property type="molecule type" value="Genomic_DNA"/>
</dbReference>
<gene>
    <name evidence="8" type="ORF">UFOVP1219_15</name>
    <name evidence="9" type="ORF">UFOVP1671_64</name>
    <name evidence="10" type="ORF">UFOVP358_43</name>
    <name evidence="6" type="ORF">UFOVP476_61</name>
    <name evidence="7" type="ORF">UFOVP986_14</name>
</gene>
<dbReference type="InterPro" id="IPR035421">
    <property type="entry name" value="Terminase_6C"/>
</dbReference>
<dbReference type="EMBL" id="LR796931">
    <property type="protein sequence ID" value="CAB4176160.1"/>
    <property type="molecule type" value="Genomic_DNA"/>
</dbReference>
<keyword evidence="3" id="KW-0067">ATP-binding</keyword>
<evidence type="ECO:0000256" key="3">
    <source>
        <dbReference type="ARBA" id="ARBA00022840"/>
    </source>
</evidence>
<evidence type="ECO:0000313" key="9">
    <source>
        <dbReference type="EMBL" id="CAB4223403.1"/>
    </source>
</evidence>
<accession>A0A6J5T6N5</accession>
<organism evidence="9">
    <name type="scientific">uncultured Caudovirales phage</name>
    <dbReference type="NCBI Taxonomy" id="2100421"/>
    <lineage>
        <taxon>Viruses</taxon>
        <taxon>Duplodnaviria</taxon>
        <taxon>Heunggongvirae</taxon>
        <taxon>Uroviricota</taxon>
        <taxon>Caudoviricetes</taxon>
        <taxon>Peduoviridae</taxon>
        <taxon>Maltschvirus</taxon>
        <taxon>Maltschvirus maltsch</taxon>
    </lineage>
</organism>
<evidence type="ECO:0000313" key="7">
    <source>
        <dbReference type="EMBL" id="CAB4176160.1"/>
    </source>
</evidence>
<dbReference type="EMBL" id="LR797169">
    <property type="protein sequence ID" value="CAB4190951.1"/>
    <property type="molecule type" value="Genomic_DNA"/>
</dbReference>
<dbReference type="Gene3D" id="3.40.50.300">
    <property type="entry name" value="P-loop containing nucleotide triphosphate hydrolases"/>
    <property type="match status" value="1"/>
</dbReference>
<proteinExistence type="predicted"/>
<evidence type="ECO:0000313" key="8">
    <source>
        <dbReference type="EMBL" id="CAB4190951.1"/>
    </source>
</evidence>
<evidence type="ECO:0000313" key="6">
    <source>
        <dbReference type="EMBL" id="CAB4145854.1"/>
    </source>
</evidence>